<gene>
    <name evidence="1" type="ORF">HMPREF9447_03813</name>
</gene>
<accession>K9DVJ5</accession>
<dbReference type="HOGENOM" id="CLU_2535648_0_0_10"/>
<organism evidence="1 2">
    <name type="scientific">Bacteroides oleiciplenus YIT 12058</name>
    <dbReference type="NCBI Taxonomy" id="742727"/>
    <lineage>
        <taxon>Bacteria</taxon>
        <taxon>Pseudomonadati</taxon>
        <taxon>Bacteroidota</taxon>
        <taxon>Bacteroidia</taxon>
        <taxon>Bacteroidales</taxon>
        <taxon>Bacteroidaceae</taxon>
        <taxon>Bacteroides</taxon>
    </lineage>
</organism>
<dbReference type="Proteomes" id="UP000009872">
    <property type="component" value="Unassembled WGS sequence"/>
</dbReference>
<proteinExistence type="predicted"/>
<sequence length="83" mass="9286">MNEIAKSFKLSLENQLDSIAQQIISSSSIPTSDTYETISNTIKQCGEMAKQEYKGLAHNIGITEDELRYIISTAVLKTIVKYK</sequence>
<dbReference type="STRING" id="742727.HMPREF9447_03813"/>
<reference evidence="1 2" key="1">
    <citation type="submission" date="2012-09" db="EMBL/GenBank/DDBJ databases">
        <title>The Genome Sequence of Bacteroides oleiciplenus YIT 12058.</title>
        <authorList>
            <consortium name="The Broad Institute Genome Sequencing Platform"/>
            <person name="Earl A."/>
            <person name="Ward D."/>
            <person name="Feldgarden M."/>
            <person name="Gevers D."/>
            <person name="Morotomi M."/>
            <person name="Walker B."/>
            <person name="Young S.K."/>
            <person name="Zeng Q."/>
            <person name="Gargeya S."/>
            <person name="Fitzgerald M."/>
            <person name="Haas B."/>
            <person name="Abouelleil A."/>
            <person name="Alvarado L."/>
            <person name="Arachchi H.M."/>
            <person name="Berlin A.M."/>
            <person name="Chapman S.B."/>
            <person name="Goldberg J."/>
            <person name="Griggs A."/>
            <person name="Gujja S."/>
            <person name="Hansen M."/>
            <person name="Howarth C."/>
            <person name="Imamovic A."/>
            <person name="Larimer J."/>
            <person name="McCowen C."/>
            <person name="Montmayeur A."/>
            <person name="Murphy C."/>
            <person name="Neiman D."/>
            <person name="Pearson M."/>
            <person name="Priest M."/>
            <person name="Roberts A."/>
            <person name="Saif S."/>
            <person name="Shea T."/>
            <person name="Sisk P."/>
            <person name="Sykes S."/>
            <person name="Wortman J."/>
            <person name="Nusbaum C."/>
            <person name="Birren B."/>
        </authorList>
    </citation>
    <scope>NUCLEOTIDE SEQUENCE [LARGE SCALE GENOMIC DNA]</scope>
    <source>
        <strain evidence="1 2">YIT 12058</strain>
    </source>
</reference>
<name>K9DVJ5_9BACE</name>
<protein>
    <submittedName>
        <fullName evidence="1">Uncharacterized protein</fullName>
    </submittedName>
</protein>
<keyword evidence="2" id="KW-1185">Reference proteome</keyword>
<dbReference type="EMBL" id="ADLF01000016">
    <property type="protein sequence ID" value="EKU88939.1"/>
    <property type="molecule type" value="Genomic_DNA"/>
</dbReference>
<dbReference type="AlphaFoldDB" id="K9DVJ5"/>
<dbReference type="RefSeq" id="WP_009131338.1">
    <property type="nucleotide sequence ID" value="NZ_JH992943.1"/>
</dbReference>
<evidence type="ECO:0000313" key="2">
    <source>
        <dbReference type="Proteomes" id="UP000009872"/>
    </source>
</evidence>
<comment type="caution">
    <text evidence="1">The sequence shown here is derived from an EMBL/GenBank/DDBJ whole genome shotgun (WGS) entry which is preliminary data.</text>
</comment>
<evidence type="ECO:0000313" key="1">
    <source>
        <dbReference type="EMBL" id="EKU88939.1"/>
    </source>
</evidence>